<dbReference type="Gene3D" id="3.60.15.10">
    <property type="entry name" value="Ribonuclease Z/Hydroxyacylglutathione hydrolase-like"/>
    <property type="match status" value="1"/>
</dbReference>
<feature type="transmembrane region" description="Helical" evidence="6">
    <location>
        <begin position="6"/>
        <end position="22"/>
    </location>
</feature>
<feature type="transmembrane region" description="Helical" evidence="6">
    <location>
        <begin position="506"/>
        <end position="527"/>
    </location>
</feature>
<keyword evidence="3 6" id="KW-0812">Transmembrane</keyword>
<dbReference type="AlphaFoldDB" id="A0A1S6IYS2"/>
<dbReference type="CDD" id="cd07731">
    <property type="entry name" value="ComA-like_MBL-fold"/>
    <property type="match status" value="1"/>
</dbReference>
<keyword evidence="5 6" id="KW-0472">Membrane</keyword>
<name>A0A1S6IYS2_9FIRM</name>
<evidence type="ECO:0000256" key="6">
    <source>
        <dbReference type="SAM" id="Phobius"/>
    </source>
</evidence>
<dbReference type="Pfam" id="PF00753">
    <property type="entry name" value="Lactamase_B"/>
    <property type="match status" value="1"/>
</dbReference>
<dbReference type="RefSeq" id="WP_077714968.1">
    <property type="nucleotide sequence ID" value="NZ_CP019698.1"/>
</dbReference>
<dbReference type="GO" id="GO:0005886">
    <property type="term" value="C:plasma membrane"/>
    <property type="evidence" value="ECO:0007669"/>
    <property type="project" value="UniProtKB-SubCell"/>
</dbReference>
<evidence type="ECO:0000259" key="7">
    <source>
        <dbReference type="SMART" id="SM00849"/>
    </source>
</evidence>
<dbReference type="InterPro" id="IPR004477">
    <property type="entry name" value="ComEC_N"/>
</dbReference>
<gene>
    <name evidence="8" type="ORF">B0537_13055</name>
</gene>
<dbReference type="SMART" id="SM00849">
    <property type="entry name" value="Lactamase_B"/>
    <property type="match status" value="1"/>
</dbReference>
<feature type="transmembrane region" description="Helical" evidence="6">
    <location>
        <begin position="275"/>
        <end position="298"/>
    </location>
</feature>
<feature type="domain" description="Metallo-beta-lactamase" evidence="7">
    <location>
        <begin position="542"/>
        <end position="752"/>
    </location>
</feature>
<dbReference type="InterPro" id="IPR004797">
    <property type="entry name" value="Competence_ComEC/Rec2"/>
</dbReference>
<keyword evidence="4 6" id="KW-1133">Transmembrane helix</keyword>
<dbReference type="Pfam" id="PF13567">
    <property type="entry name" value="DUF4131"/>
    <property type="match status" value="1"/>
</dbReference>
<dbReference type="NCBIfam" id="TIGR00361">
    <property type="entry name" value="ComEC_Rec2"/>
    <property type="match status" value="1"/>
</dbReference>
<dbReference type="PANTHER" id="PTHR30619:SF1">
    <property type="entry name" value="RECOMBINATION PROTEIN 2"/>
    <property type="match status" value="1"/>
</dbReference>
<dbReference type="Proteomes" id="UP000189464">
    <property type="component" value="Chromosome"/>
</dbReference>
<dbReference type="STRING" id="1833852.B0537_13055"/>
<evidence type="ECO:0000256" key="5">
    <source>
        <dbReference type="ARBA" id="ARBA00023136"/>
    </source>
</evidence>
<organism evidence="8 9">
    <name type="scientific">Desulforamulus ferrireducens</name>
    <dbReference type="NCBI Taxonomy" id="1833852"/>
    <lineage>
        <taxon>Bacteria</taxon>
        <taxon>Bacillati</taxon>
        <taxon>Bacillota</taxon>
        <taxon>Clostridia</taxon>
        <taxon>Eubacteriales</taxon>
        <taxon>Peptococcaceae</taxon>
        <taxon>Desulforamulus</taxon>
    </lineage>
</organism>
<keyword evidence="2" id="KW-1003">Cell membrane</keyword>
<feature type="transmembrane region" description="Helical" evidence="6">
    <location>
        <begin position="369"/>
        <end position="393"/>
    </location>
</feature>
<evidence type="ECO:0000256" key="3">
    <source>
        <dbReference type="ARBA" id="ARBA00022692"/>
    </source>
</evidence>
<dbReference type="InterPro" id="IPR052159">
    <property type="entry name" value="Competence_DNA_uptake"/>
</dbReference>
<evidence type="ECO:0000256" key="2">
    <source>
        <dbReference type="ARBA" id="ARBA00022475"/>
    </source>
</evidence>
<feature type="transmembrane region" description="Helical" evidence="6">
    <location>
        <begin position="244"/>
        <end position="269"/>
    </location>
</feature>
<sequence length="799" mass="87462">MNRPLLILILAFILGIIIGTTYQIDIILAMGITVVACGLAIIGIMRTWRHNPWVLFCVFLCLGTLWTSLAIAKANSPVTTLAGKTILVVGEVLERPDVRPDGVFYKLGLSKVTVEGTTKEISGVLRVKVAGKGKVFHYGDILQMKGYLSLPEPPGNPGAFDYRTWLQRQGIAATLSVKDAKEIKLLGRSGHVIIRSAYNIRDHLENIFDRTMSQTGASVLKGIFFGTRGEIPADVQLAFQESGLVHILSVSGYHVGLIAAMVLALLRIIKLPRRFTLWVALPLLLFYAVMTGMGPAVMRATLMASLLLLAHHLGRWQDWPTTLAAAAGIILFFYPLDLFDIGFQLSFVATWGLLYLTPKLNKLLPHMPLSLAVLITVPLAAQLATWPLVVFYFNLVSPVAILANLITAHLVALVMLFGGLGMLAGICYLPWAKFINTATELLTSCFLGLVQMSVSLPGAAWYIPAPPLWLIALYYVFLVAICQLANQPQWQKSLRAGLTVLINYLARVKLVFGGCILLLLMAVWLLWPVNNQLELHFIDVGQGDSTLIITPAQRTILVDAGGWQDELITGQGAGTNRVVPYLHRLGINSLDVLVITHPHTDHAGGARAVLKAFPVKLVVLSPYGFGVGDEVDDGYEILLREMKEQGIAHSTAVAGDQLKVDGLVNIKFLSPAQKYDHTRSDANNSSLVFRLDYLQRSALYTGDIEEEAERDLVQNNALTPIEVLKVPHHGSGYFYHGFFAQLKPKIAVISAGAGNRFGHPAPKTLEELQGLGSRVYRTDQQGAIVLTTDGETWRVKTGK</sequence>
<dbReference type="NCBIfam" id="TIGR00360">
    <property type="entry name" value="ComEC_N-term"/>
    <property type="match status" value="1"/>
</dbReference>
<feature type="transmembrane region" description="Helical" evidence="6">
    <location>
        <begin position="399"/>
        <end position="429"/>
    </location>
</feature>
<feature type="transmembrane region" description="Helical" evidence="6">
    <location>
        <begin position="27"/>
        <end position="47"/>
    </location>
</feature>
<comment type="subcellular location">
    <subcellularLocation>
        <location evidence="1">Cell membrane</location>
        <topology evidence="1">Multi-pass membrane protein</topology>
    </subcellularLocation>
</comment>
<dbReference type="KEGG" id="dfg:B0537_13055"/>
<dbReference type="PANTHER" id="PTHR30619">
    <property type="entry name" value="DNA INTERNALIZATION/COMPETENCE PROTEIN COMEC/REC2"/>
    <property type="match status" value="1"/>
</dbReference>
<keyword evidence="9" id="KW-1185">Reference proteome</keyword>
<feature type="transmembrane region" description="Helical" evidence="6">
    <location>
        <begin position="441"/>
        <end position="462"/>
    </location>
</feature>
<dbReference type="InterPro" id="IPR025405">
    <property type="entry name" value="DUF4131"/>
</dbReference>
<protein>
    <submittedName>
        <fullName evidence="8">DNA internalization-related competence protein ComEC/Rec2</fullName>
    </submittedName>
</protein>
<evidence type="ECO:0000313" key="9">
    <source>
        <dbReference type="Proteomes" id="UP000189464"/>
    </source>
</evidence>
<dbReference type="OrthoDB" id="9761531at2"/>
<dbReference type="InterPro" id="IPR001279">
    <property type="entry name" value="Metallo-B-lactamas"/>
</dbReference>
<dbReference type="SUPFAM" id="SSF56281">
    <property type="entry name" value="Metallo-hydrolase/oxidoreductase"/>
    <property type="match status" value="1"/>
</dbReference>
<feature type="transmembrane region" description="Helical" evidence="6">
    <location>
        <begin position="468"/>
        <end position="485"/>
    </location>
</feature>
<proteinExistence type="predicted"/>
<dbReference type="Pfam" id="PF03772">
    <property type="entry name" value="Competence"/>
    <property type="match status" value="1"/>
</dbReference>
<reference evidence="8 9" key="1">
    <citation type="journal article" date="2016" name="Int. J. Syst. Evol. Microbiol.">
        <title>Desulfotomaculum ferrireducens sp. nov., a moderately thermophilic sulfate-reducing and dissimilatory Fe(III)-reducing bacterium isolated from compost.</title>
        <authorList>
            <person name="Yang G."/>
            <person name="Guo J."/>
            <person name="Zhuang L."/>
            <person name="Yuan Y."/>
            <person name="Zhou S."/>
        </authorList>
    </citation>
    <scope>NUCLEOTIDE SEQUENCE [LARGE SCALE GENOMIC DNA]</scope>
    <source>
        <strain evidence="8 9">GSS09</strain>
    </source>
</reference>
<dbReference type="InterPro" id="IPR035681">
    <property type="entry name" value="ComA-like_MBL"/>
</dbReference>
<dbReference type="GO" id="GO:0030420">
    <property type="term" value="P:establishment of competence for transformation"/>
    <property type="evidence" value="ECO:0007669"/>
    <property type="project" value="InterPro"/>
</dbReference>
<evidence type="ECO:0000256" key="1">
    <source>
        <dbReference type="ARBA" id="ARBA00004651"/>
    </source>
</evidence>
<evidence type="ECO:0000256" key="4">
    <source>
        <dbReference type="ARBA" id="ARBA00022989"/>
    </source>
</evidence>
<dbReference type="InterPro" id="IPR036866">
    <property type="entry name" value="RibonucZ/Hydroxyglut_hydro"/>
</dbReference>
<dbReference type="EMBL" id="CP019698">
    <property type="protein sequence ID" value="AQS59924.1"/>
    <property type="molecule type" value="Genomic_DNA"/>
</dbReference>
<feature type="transmembrane region" description="Helical" evidence="6">
    <location>
        <begin position="53"/>
        <end position="72"/>
    </location>
</feature>
<accession>A0A1S6IYS2</accession>
<evidence type="ECO:0000313" key="8">
    <source>
        <dbReference type="EMBL" id="AQS59924.1"/>
    </source>
</evidence>